<gene>
    <name evidence="1" type="ORF">AVEN_272689_1</name>
</gene>
<dbReference type="AlphaFoldDB" id="A0A4Y2PYY3"/>
<reference evidence="1 2" key="1">
    <citation type="journal article" date="2019" name="Sci. Rep.">
        <title>Orb-weaving spider Araneus ventricosus genome elucidates the spidroin gene catalogue.</title>
        <authorList>
            <person name="Kono N."/>
            <person name="Nakamura H."/>
            <person name="Ohtoshi R."/>
            <person name="Moran D.A.P."/>
            <person name="Shinohara A."/>
            <person name="Yoshida Y."/>
            <person name="Fujiwara M."/>
            <person name="Mori M."/>
            <person name="Tomita M."/>
            <person name="Arakawa K."/>
        </authorList>
    </citation>
    <scope>NUCLEOTIDE SEQUENCE [LARGE SCALE GENOMIC DNA]</scope>
</reference>
<evidence type="ECO:0000313" key="1">
    <source>
        <dbReference type="EMBL" id="GBN55467.1"/>
    </source>
</evidence>
<protein>
    <submittedName>
        <fullName evidence="1">Uncharacterized protein</fullName>
    </submittedName>
</protein>
<dbReference type="EMBL" id="BGPR01012296">
    <property type="protein sequence ID" value="GBN55467.1"/>
    <property type="molecule type" value="Genomic_DNA"/>
</dbReference>
<evidence type="ECO:0000313" key="2">
    <source>
        <dbReference type="Proteomes" id="UP000499080"/>
    </source>
</evidence>
<sequence>MGSDTSDVSYPMRRILREFQVKLAVLLNKAMTSKSFGSCGTLLRVLSIPRREVLKFNRGEVAALTVLSWIARRLRDTTLTGKTRTEPMRRSRSRCPLNDKLFLTMLSSEIKFVWRLSDVSDLSIVNE</sequence>
<accession>A0A4Y2PYY3</accession>
<keyword evidence="2" id="KW-1185">Reference proteome</keyword>
<proteinExistence type="predicted"/>
<dbReference type="Proteomes" id="UP000499080">
    <property type="component" value="Unassembled WGS sequence"/>
</dbReference>
<name>A0A4Y2PYY3_ARAVE</name>
<organism evidence="1 2">
    <name type="scientific">Araneus ventricosus</name>
    <name type="common">Orbweaver spider</name>
    <name type="synonym">Epeira ventricosa</name>
    <dbReference type="NCBI Taxonomy" id="182803"/>
    <lineage>
        <taxon>Eukaryota</taxon>
        <taxon>Metazoa</taxon>
        <taxon>Ecdysozoa</taxon>
        <taxon>Arthropoda</taxon>
        <taxon>Chelicerata</taxon>
        <taxon>Arachnida</taxon>
        <taxon>Araneae</taxon>
        <taxon>Araneomorphae</taxon>
        <taxon>Entelegynae</taxon>
        <taxon>Araneoidea</taxon>
        <taxon>Araneidae</taxon>
        <taxon>Araneus</taxon>
    </lineage>
</organism>
<comment type="caution">
    <text evidence="1">The sequence shown here is derived from an EMBL/GenBank/DDBJ whole genome shotgun (WGS) entry which is preliminary data.</text>
</comment>